<proteinExistence type="inferred from homology"/>
<gene>
    <name evidence="13" type="ORF">INT08_08400</name>
</gene>
<protein>
    <submittedName>
        <fullName evidence="13">Site-2 protease family protein</fullName>
    </submittedName>
</protein>
<keyword evidence="4 13" id="KW-0645">Protease</keyword>
<comment type="similarity">
    <text evidence="3">Belongs to the peptidase M50B family.</text>
</comment>
<keyword evidence="14" id="KW-1185">Reference proteome</keyword>
<sequence length="254" mass="27181">MSMIVSVVAFVVIMSIVVLVHEFGHFLAARKANVPVYEFSVGFPFSPRIATIYRHKETEFTLRLLPLGGFVSFSADGDEDAQKLFGASRLSRASIMAGGPLFNIVFAFLIFIPAYLATEGISLLQAVESSANAIWMIVAGTLSMFGHMFTGQGGMETVSGPVGIAVMAGQAASGGFVDLLFFTGVLSISLGIMNLLPFPGLDGGQLVMVMIEAVRNRPLGPKAYQLINFAGIMLFLCLSVFVTWHDIARLVSSA</sequence>
<dbReference type="PANTHER" id="PTHR42837:SF2">
    <property type="entry name" value="MEMBRANE METALLOPROTEASE ARASP2, CHLOROPLASTIC-RELATED"/>
    <property type="match status" value="1"/>
</dbReference>
<comment type="cofactor">
    <cofactor evidence="1">
        <name>Zn(2+)</name>
        <dbReference type="ChEBI" id="CHEBI:29105"/>
    </cofactor>
</comment>
<feature type="transmembrane region" description="Helical" evidence="11">
    <location>
        <begin position="223"/>
        <end position="244"/>
    </location>
</feature>
<feature type="transmembrane region" description="Helical" evidence="11">
    <location>
        <begin position="6"/>
        <end position="28"/>
    </location>
</feature>
<evidence type="ECO:0000256" key="5">
    <source>
        <dbReference type="ARBA" id="ARBA00022692"/>
    </source>
</evidence>
<feature type="transmembrane region" description="Helical" evidence="11">
    <location>
        <begin position="132"/>
        <end position="150"/>
    </location>
</feature>
<evidence type="ECO:0000256" key="3">
    <source>
        <dbReference type="ARBA" id="ARBA00007931"/>
    </source>
</evidence>
<dbReference type="InterPro" id="IPR008915">
    <property type="entry name" value="Peptidase_M50"/>
</dbReference>
<organism evidence="13 14">
    <name type="scientific">Prosthecochloris ethylica</name>
    <dbReference type="NCBI Taxonomy" id="2743976"/>
    <lineage>
        <taxon>Bacteria</taxon>
        <taxon>Pseudomonadati</taxon>
        <taxon>Chlorobiota</taxon>
        <taxon>Chlorobiia</taxon>
        <taxon>Chlorobiales</taxon>
        <taxon>Chlorobiaceae</taxon>
        <taxon>Prosthecochloris</taxon>
    </lineage>
</organism>
<evidence type="ECO:0000256" key="2">
    <source>
        <dbReference type="ARBA" id="ARBA00004141"/>
    </source>
</evidence>
<reference evidence="13 14" key="1">
    <citation type="journal article" date="2020" name="Microorganisms">
        <title>Simultaneous Genome Sequencing of Prosthecochloris ethylica and Desulfuromonas acetoxidans within a Syntrophic Mixture Reveals Unique Pili and Protein Interactions.</title>
        <authorList>
            <person name="Kyndt J.A."/>
            <person name="Van Beeumen J.J."/>
            <person name="Meyer T.E."/>
        </authorList>
    </citation>
    <scope>NUCLEOTIDE SEQUENCE [LARGE SCALE GENOMIC DNA]</scope>
    <source>
        <strain evidence="13 14">N3</strain>
    </source>
</reference>
<evidence type="ECO:0000256" key="6">
    <source>
        <dbReference type="ARBA" id="ARBA00022801"/>
    </source>
</evidence>
<dbReference type="EMBL" id="JADGII010000013">
    <property type="protein sequence ID" value="MBF0637189.1"/>
    <property type="molecule type" value="Genomic_DNA"/>
</dbReference>
<dbReference type="GO" id="GO:0008233">
    <property type="term" value="F:peptidase activity"/>
    <property type="evidence" value="ECO:0007669"/>
    <property type="project" value="UniProtKB-KW"/>
</dbReference>
<comment type="caution">
    <text evidence="13">The sequence shown here is derived from an EMBL/GenBank/DDBJ whole genome shotgun (WGS) entry which is preliminary data.</text>
</comment>
<dbReference type="CDD" id="cd06163">
    <property type="entry name" value="S2P-M50_PDZ_RseP-like"/>
    <property type="match status" value="1"/>
</dbReference>
<keyword evidence="7" id="KW-0862">Zinc</keyword>
<keyword evidence="9" id="KW-0482">Metalloprotease</keyword>
<feature type="transmembrane region" description="Helical" evidence="11">
    <location>
        <begin position="188"/>
        <end position="211"/>
    </location>
</feature>
<evidence type="ECO:0000256" key="9">
    <source>
        <dbReference type="ARBA" id="ARBA00023049"/>
    </source>
</evidence>
<dbReference type="GO" id="GO:0006508">
    <property type="term" value="P:proteolysis"/>
    <property type="evidence" value="ECO:0007669"/>
    <property type="project" value="UniProtKB-KW"/>
</dbReference>
<dbReference type="RefSeq" id="WP_175187592.1">
    <property type="nucleotide sequence ID" value="NZ_JABVZQ010000012.1"/>
</dbReference>
<evidence type="ECO:0000313" key="14">
    <source>
        <dbReference type="Proteomes" id="UP000619838"/>
    </source>
</evidence>
<dbReference type="InterPro" id="IPR004387">
    <property type="entry name" value="Pept_M50_Zn"/>
</dbReference>
<accession>A0ABR9XT65</accession>
<feature type="domain" description="Peptidase M50" evidence="12">
    <location>
        <begin position="9"/>
        <end position="237"/>
    </location>
</feature>
<dbReference type="PANTHER" id="PTHR42837">
    <property type="entry name" value="REGULATOR OF SIGMA-E PROTEASE RSEP"/>
    <property type="match status" value="1"/>
</dbReference>
<evidence type="ECO:0000256" key="4">
    <source>
        <dbReference type="ARBA" id="ARBA00022670"/>
    </source>
</evidence>
<feature type="transmembrane region" description="Helical" evidence="11">
    <location>
        <begin position="93"/>
        <end position="112"/>
    </location>
</feature>
<dbReference type="Pfam" id="PF02163">
    <property type="entry name" value="Peptidase_M50"/>
    <property type="match status" value="1"/>
</dbReference>
<name>A0ABR9XT65_9CHLB</name>
<evidence type="ECO:0000259" key="12">
    <source>
        <dbReference type="Pfam" id="PF02163"/>
    </source>
</evidence>
<evidence type="ECO:0000256" key="1">
    <source>
        <dbReference type="ARBA" id="ARBA00001947"/>
    </source>
</evidence>
<evidence type="ECO:0000313" key="13">
    <source>
        <dbReference type="EMBL" id="MBF0637189.1"/>
    </source>
</evidence>
<keyword evidence="6" id="KW-0378">Hydrolase</keyword>
<keyword evidence="5 11" id="KW-0812">Transmembrane</keyword>
<keyword evidence="10 11" id="KW-0472">Membrane</keyword>
<dbReference type="Proteomes" id="UP000619838">
    <property type="component" value="Unassembled WGS sequence"/>
</dbReference>
<evidence type="ECO:0000256" key="8">
    <source>
        <dbReference type="ARBA" id="ARBA00022989"/>
    </source>
</evidence>
<keyword evidence="8 11" id="KW-1133">Transmembrane helix</keyword>
<evidence type="ECO:0000256" key="10">
    <source>
        <dbReference type="ARBA" id="ARBA00023136"/>
    </source>
</evidence>
<evidence type="ECO:0000256" key="11">
    <source>
        <dbReference type="SAM" id="Phobius"/>
    </source>
</evidence>
<evidence type="ECO:0000256" key="7">
    <source>
        <dbReference type="ARBA" id="ARBA00022833"/>
    </source>
</evidence>
<comment type="subcellular location">
    <subcellularLocation>
        <location evidence="2">Membrane</location>
        <topology evidence="2">Multi-pass membrane protein</topology>
    </subcellularLocation>
</comment>